<organism evidence="1 2">
    <name type="scientific">Mucilaginibacter gotjawali</name>
    <dbReference type="NCBI Taxonomy" id="1550579"/>
    <lineage>
        <taxon>Bacteria</taxon>
        <taxon>Pseudomonadati</taxon>
        <taxon>Bacteroidota</taxon>
        <taxon>Sphingobacteriia</taxon>
        <taxon>Sphingobacteriales</taxon>
        <taxon>Sphingobacteriaceae</taxon>
        <taxon>Mucilaginibacter</taxon>
    </lineage>
</organism>
<keyword evidence="2" id="KW-1185">Reference proteome</keyword>
<dbReference type="EC" id="2.3.1.-" evidence="1"/>
<keyword evidence="1" id="KW-0808">Transferase</keyword>
<evidence type="ECO:0000313" key="2">
    <source>
        <dbReference type="Proteomes" id="UP000218263"/>
    </source>
</evidence>
<dbReference type="KEGG" id="mgot:MgSA37_03458"/>
<evidence type="ECO:0000313" key="1">
    <source>
        <dbReference type="EMBL" id="BAU55277.1"/>
    </source>
</evidence>
<dbReference type="RefSeq" id="WP_096353524.1">
    <property type="nucleotide sequence ID" value="NZ_AP017313.1"/>
</dbReference>
<protein>
    <submittedName>
        <fullName evidence="1">Putative N-acetyltransferase YjcF</fullName>
        <ecNumber evidence="1">2.3.1.-</ecNumber>
    </submittedName>
</protein>
<dbReference type="Proteomes" id="UP000218263">
    <property type="component" value="Chromosome"/>
</dbReference>
<dbReference type="GO" id="GO:0016747">
    <property type="term" value="F:acyltransferase activity, transferring groups other than amino-acyl groups"/>
    <property type="evidence" value="ECO:0007669"/>
    <property type="project" value="InterPro"/>
</dbReference>
<dbReference type="InterPro" id="IPR000182">
    <property type="entry name" value="GNAT_dom"/>
</dbReference>
<dbReference type="AlphaFoldDB" id="A0A0X8X542"/>
<dbReference type="CDD" id="cd04301">
    <property type="entry name" value="NAT_SF"/>
    <property type="match status" value="1"/>
</dbReference>
<proteinExistence type="predicted"/>
<accession>A0A0X8X542</accession>
<reference evidence="1 2" key="1">
    <citation type="submission" date="2015-12" db="EMBL/GenBank/DDBJ databases">
        <title>Genome sequence of Mucilaginibacter gotjawali.</title>
        <authorList>
            <person name="Lee J.S."/>
            <person name="Lee K.C."/>
            <person name="Kim K.K."/>
            <person name="Lee B.W."/>
        </authorList>
    </citation>
    <scope>NUCLEOTIDE SEQUENCE [LARGE SCALE GENOMIC DNA]</scope>
    <source>
        <strain evidence="1 2">SA3-7</strain>
    </source>
</reference>
<keyword evidence="1" id="KW-0012">Acyltransferase</keyword>
<dbReference type="OrthoDB" id="9796171at2"/>
<gene>
    <name evidence="1" type="primary">yjcF</name>
    <name evidence="1" type="ORF">MgSA37_03458</name>
</gene>
<sequence>MQHTTQVSRVTAPADLENVFAIRREVFVVEQNCPPELEWEFEDESTHFLATVDGEPAGACRWRKTDKGYKLERFAVLAKFRGKGVGQELVKAVLADLPTDAAYVYMHAQIQAVPLYEKFNFVKIGDEFEEAGIRHFKMIKNG</sequence>
<dbReference type="SUPFAM" id="SSF55729">
    <property type="entry name" value="Acyl-CoA N-acyltransferases (Nat)"/>
    <property type="match status" value="1"/>
</dbReference>
<dbReference type="Gene3D" id="3.40.630.30">
    <property type="match status" value="1"/>
</dbReference>
<dbReference type="PROSITE" id="PS51186">
    <property type="entry name" value="GNAT"/>
    <property type="match status" value="1"/>
</dbReference>
<dbReference type="Pfam" id="PF13673">
    <property type="entry name" value="Acetyltransf_10"/>
    <property type="match status" value="1"/>
</dbReference>
<dbReference type="EMBL" id="AP017313">
    <property type="protein sequence ID" value="BAU55277.1"/>
    <property type="molecule type" value="Genomic_DNA"/>
</dbReference>
<name>A0A0X8X542_9SPHI</name>
<dbReference type="InterPro" id="IPR016181">
    <property type="entry name" value="Acyl_CoA_acyltransferase"/>
</dbReference>